<organism evidence="2 3">
    <name type="scientific">Halalkalibacter oceani</name>
    <dbReference type="NCBI Taxonomy" id="1653776"/>
    <lineage>
        <taxon>Bacteria</taxon>
        <taxon>Bacillati</taxon>
        <taxon>Bacillota</taxon>
        <taxon>Bacilli</taxon>
        <taxon>Bacillales</taxon>
        <taxon>Bacillaceae</taxon>
        <taxon>Halalkalibacter</taxon>
    </lineage>
</organism>
<keyword evidence="1" id="KW-0812">Transmembrane</keyword>
<dbReference type="NCBIfam" id="NF033880">
    <property type="entry name" value="Prli42"/>
    <property type="match status" value="1"/>
</dbReference>
<evidence type="ECO:0000256" key="1">
    <source>
        <dbReference type="SAM" id="Phobius"/>
    </source>
</evidence>
<sequence length="29" mass="3365">MPRKFRKTIIYIMIATMVLGSVLMGISFF</sequence>
<dbReference type="Proteomes" id="UP001139179">
    <property type="component" value="Unassembled WGS sequence"/>
</dbReference>
<feature type="transmembrane region" description="Helical" evidence="1">
    <location>
        <begin position="9"/>
        <end position="28"/>
    </location>
</feature>
<dbReference type="AlphaFoldDB" id="A0A9X2DR83"/>
<proteinExistence type="predicted"/>
<name>A0A9X2DR83_9BACI</name>
<keyword evidence="1" id="KW-0472">Membrane</keyword>
<reference evidence="2" key="1">
    <citation type="submission" date="2022-05" db="EMBL/GenBank/DDBJ databases">
        <title>Comparative Genomics of Spacecraft Associated Microbes.</title>
        <authorList>
            <person name="Tran M.T."/>
            <person name="Wright A."/>
            <person name="Seuylemezian A."/>
            <person name="Eisen J."/>
            <person name="Coil D."/>
        </authorList>
    </citation>
    <scope>NUCLEOTIDE SEQUENCE</scope>
    <source>
        <strain evidence="2">214.1.1</strain>
    </source>
</reference>
<keyword evidence="3" id="KW-1185">Reference proteome</keyword>
<gene>
    <name evidence="2" type="primary">prli42</name>
    <name evidence="2" type="ORF">M3202_12660</name>
</gene>
<evidence type="ECO:0000313" key="3">
    <source>
        <dbReference type="Proteomes" id="UP001139179"/>
    </source>
</evidence>
<accession>A0A9X2DR83</accession>
<dbReference type="RefSeq" id="WP_251194300.1">
    <property type="nucleotide sequence ID" value="NZ_JAMBOL010000010.1"/>
</dbReference>
<keyword evidence="1" id="KW-1133">Transmembrane helix</keyword>
<evidence type="ECO:0000313" key="2">
    <source>
        <dbReference type="EMBL" id="MCM3714932.1"/>
    </source>
</evidence>
<dbReference type="InterPro" id="IPR049722">
    <property type="entry name" value="Prli42-like"/>
</dbReference>
<protein>
    <submittedName>
        <fullName evidence="2">Stressosome-associated protein Prli42</fullName>
    </submittedName>
</protein>
<dbReference type="EMBL" id="JAMBOL010000010">
    <property type="protein sequence ID" value="MCM3714932.1"/>
    <property type="molecule type" value="Genomic_DNA"/>
</dbReference>
<comment type="caution">
    <text evidence="2">The sequence shown here is derived from an EMBL/GenBank/DDBJ whole genome shotgun (WGS) entry which is preliminary data.</text>
</comment>